<gene>
    <name evidence="3" type="ORF">SPRG_03763</name>
</gene>
<dbReference type="KEGG" id="spar:SPRG_03763"/>
<keyword evidence="2" id="KW-0472">Membrane</keyword>
<feature type="transmembrane region" description="Helical" evidence="2">
    <location>
        <begin position="24"/>
        <end position="46"/>
    </location>
</feature>
<dbReference type="VEuPathDB" id="FungiDB:SPRG_03763"/>
<protein>
    <submittedName>
        <fullName evidence="3">Uncharacterized protein</fullName>
    </submittedName>
</protein>
<dbReference type="OrthoDB" id="10433261at2759"/>
<feature type="region of interest" description="Disordered" evidence="1">
    <location>
        <begin position="56"/>
        <end position="86"/>
    </location>
</feature>
<dbReference type="AlphaFoldDB" id="A0A067CMW9"/>
<name>A0A067CMW9_SAPPC</name>
<organism evidence="3 4">
    <name type="scientific">Saprolegnia parasitica (strain CBS 223.65)</name>
    <dbReference type="NCBI Taxonomy" id="695850"/>
    <lineage>
        <taxon>Eukaryota</taxon>
        <taxon>Sar</taxon>
        <taxon>Stramenopiles</taxon>
        <taxon>Oomycota</taxon>
        <taxon>Saprolegniomycetes</taxon>
        <taxon>Saprolegniales</taxon>
        <taxon>Saprolegniaceae</taxon>
        <taxon>Saprolegnia</taxon>
    </lineage>
</organism>
<keyword evidence="2" id="KW-1133">Transmembrane helix</keyword>
<evidence type="ECO:0000313" key="4">
    <source>
        <dbReference type="Proteomes" id="UP000030745"/>
    </source>
</evidence>
<evidence type="ECO:0000256" key="2">
    <source>
        <dbReference type="SAM" id="Phobius"/>
    </source>
</evidence>
<feature type="compositionally biased region" description="Pro residues" evidence="1">
    <location>
        <begin position="61"/>
        <end position="75"/>
    </location>
</feature>
<keyword evidence="4" id="KW-1185">Reference proteome</keyword>
<accession>A0A067CMW9</accession>
<dbReference type="OMA" id="ENDVAWK"/>
<dbReference type="RefSeq" id="XP_012197722.1">
    <property type="nucleotide sequence ID" value="XM_012342332.1"/>
</dbReference>
<evidence type="ECO:0000256" key="1">
    <source>
        <dbReference type="SAM" id="MobiDB-lite"/>
    </source>
</evidence>
<dbReference type="EMBL" id="KK583197">
    <property type="protein sequence ID" value="KDO31843.1"/>
    <property type="molecule type" value="Genomic_DNA"/>
</dbReference>
<keyword evidence="2" id="KW-0812">Transmembrane</keyword>
<sequence>MAETPPPASFRTVAPDPGMSTTTVVVIIVAAIVGLLVVVALGIYILRRRRRRQQEAFVHPPTLPTTMPPPAPPTQAPKSAAPTHPVAVTSEGNAHFAAPAARMQHGASPGLPSNFYDRGNSYNDADVRDDLHHTRIMSDSSGSFSSRPYDSLGENDVAWKYMTDSEKLRYMQSKESPGANSLHDSESFESFHVGPSRRL</sequence>
<dbReference type="GeneID" id="24126246"/>
<proteinExistence type="predicted"/>
<dbReference type="Proteomes" id="UP000030745">
    <property type="component" value="Unassembled WGS sequence"/>
</dbReference>
<feature type="region of interest" description="Disordered" evidence="1">
    <location>
        <begin position="170"/>
        <end position="199"/>
    </location>
</feature>
<reference evidence="3 4" key="1">
    <citation type="journal article" date="2013" name="PLoS Genet.">
        <title>Distinctive expansion of potential virulence genes in the genome of the oomycete fish pathogen Saprolegnia parasitica.</title>
        <authorList>
            <person name="Jiang R.H."/>
            <person name="de Bruijn I."/>
            <person name="Haas B.J."/>
            <person name="Belmonte R."/>
            <person name="Lobach L."/>
            <person name="Christie J."/>
            <person name="van den Ackerveken G."/>
            <person name="Bottin A."/>
            <person name="Bulone V."/>
            <person name="Diaz-Moreno S.M."/>
            <person name="Dumas B."/>
            <person name="Fan L."/>
            <person name="Gaulin E."/>
            <person name="Govers F."/>
            <person name="Grenville-Briggs L.J."/>
            <person name="Horner N.R."/>
            <person name="Levin J.Z."/>
            <person name="Mammella M."/>
            <person name="Meijer H.J."/>
            <person name="Morris P."/>
            <person name="Nusbaum C."/>
            <person name="Oome S."/>
            <person name="Phillips A.J."/>
            <person name="van Rooyen D."/>
            <person name="Rzeszutek E."/>
            <person name="Saraiva M."/>
            <person name="Secombes C.J."/>
            <person name="Seidl M.F."/>
            <person name="Snel B."/>
            <person name="Stassen J.H."/>
            <person name="Sykes S."/>
            <person name="Tripathy S."/>
            <person name="van den Berg H."/>
            <person name="Vega-Arreguin J.C."/>
            <person name="Wawra S."/>
            <person name="Young S.K."/>
            <person name="Zeng Q."/>
            <person name="Dieguez-Uribeondo J."/>
            <person name="Russ C."/>
            <person name="Tyler B.M."/>
            <person name="van West P."/>
        </authorList>
    </citation>
    <scope>NUCLEOTIDE SEQUENCE [LARGE SCALE GENOMIC DNA]</scope>
    <source>
        <strain evidence="3 4">CBS 223.65</strain>
    </source>
</reference>
<evidence type="ECO:0000313" key="3">
    <source>
        <dbReference type="EMBL" id="KDO31843.1"/>
    </source>
</evidence>